<evidence type="ECO:0000256" key="1">
    <source>
        <dbReference type="SAM" id="Phobius"/>
    </source>
</evidence>
<dbReference type="Proteomes" id="UP001242995">
    <property type="component" value="Unassembled WGS sequence"/>
</dbReference>
<dbReference type="RefSeq" id="WP_306960583.1">
    <property type="nucleotide sequence ID" value="NZ_JAUSRG010000003.1"/>
</dbReference>
<evidence type="ECO:0000313" key="4">
    <source>
        <dbReference type="Proteomes" id="UP001230951"/>
    </source>
</evidence>
<keyword evidence="1" id="KW-1133">Transmembrane helix</keyword>
<keyword evidence="1" id="KW-0812">Transmembrane</keyword>
<sequence length="214" mass="23834">MSETRKRSEWLSWLRPSQGGLFLMVITALRLLAQTAGHPDRASRNLFIFSTVMLWTVCLLVLFWWTFSLMKLRARRHVMRTPVAHEGAAFIARVDSTFLRALTLYSTNGKPVSMALANPIILISADGISIWKGVIAPFQVALIPRGSIGQTTLVEQRRRLGRTSCQLETPLFDGGPDQSLTWRIQVLGLLGLAPAGRKAHEEAIMALENALRSV</sequence>
<comment type="caution">
    <text evidence="2">The sequence shown here is derived from an EMBL/GenBank/DDBJ whole genome shotgun (WGS) entry which is preliminary data.</text>
</comment>
<name>A0AAW8DAF7_9MICC</name>
<feature type="transmembrane region" description="Helical" evidence="1">
    <location>
        <begin position="45"/>
        <end position="67"/>
    </location>
</feature>
<keyword evidence="1" id="KW-0472">Membrane</keyword>
<dbReference type="EMBL" id="JAUSRG010000003">
    <property type="protein sequence ID" value="MDP9904715.1"/>
    <property type="molecule type" value="Genomic_DNA"/>
</dbReference>
<protein>
    <recommendedName>
        <fullName evidence="6">PH domain-containing protein</fullName>
    </recommendedName>
</protein>
<feature type="transmembrane region" description="Helical" evidence="1">
    <location>
        <begin position="12"/>
        <end position="33"/>
    </location>
</feature>
<dbReference type="EMBL" id="JAUSTF010000004">
    <property type="protein sequence ID" value="MDQ0180856.1"/>
    <property type="molecule type" value="Genomic_DNA"/>
</dbReference>
<accession>A0AAW8DAF7</accession>
<keyword evidence="4" id="KW-1185">Reference proteome</keyword>
<dbReference type="Proteomes" id="UP001230951">
    <property type="component" value="Unassembled WGS sequence"/>
</dbReference>
<reference evidence="2 4" key="1">
    <citation type="submission" date="2023-07" db="EMBL/GenBank/DDBJ databases">
        <title>Sorghum-associated microbial communities from plants grown in Nebraska, USA.</title>
        <authorList>
            <person name="Schachtman D."/>
        </authorList>
    </citation>
    <scope>NUCLEOTIDE SEQUENCE</scope>
    <source>
        <strain evidence="2">DS1006</strain>
        <strain evidence="3 4">DS1016</strain>
    </source>
</reference>
<evidence type="ECO:0000313" key="2">
    <source>
        <dbReference type="EMBL" id="MDP9904715.1"/>
    </source>
</evidence>
<organism evidence="2 5">
    <name type="scientific">Arthrobacter bambusae</name>
    <dbReference type="NCBI Taxonomy" id="1338426"/>
    <lineage>
        <taxon>Bacteria</taxon>
        <taxon>Bacillati</taxon>
        <taxon>Actinomycetota</taxon>
        <taxon>Actinomycetes</taxon>
        <taxon>Micrococcales</taxon>
        <taxon>Micrococcaceae</taxon>
        <taxon>Arthrobacter</taxon>
    </lineage>
</organism>
<evidence type="ECO:0008006" key="6">
    <source>
        <dbReference type="Google" id="ProtNLM"/>
    </source>
</evidence>
<evidence type="ECO:0000313" key="5">
    <source>
        <dbReference type="Proteomes" id="UP001242995"/>
    </source>
</evidence>
<dbReference type="AlphaFoldDB" id="A0AAW8DAF7"/>
<proteinExistence type="predicted"/>
<evidence type="ECO:0000313" key="3">
    <source>
        <dbReference type="EMBL" id="MDQ0180856.1"/>
    </source>
</evidence>
<gene>
    <name evidence="2" type="ORF">J2S90_001670</name>
    <name evidence="3" type="ORF">J2S93_002283</name>
</gene>